<organism evidence="1 2">
    <name type="scientific">Phocaeicola dorei CL03T12C01</name>
    <dbReference type="NCBI Taxonomy" id="997877"/>
    <lineage>
        <taxon>Bacteria</taxon>
        <taxon>Pseudomonadati</taxon>
        <taxon>Bacteroidota</taxon>
        <taxon>Bacteroidia</taxon>
        <taxon>Bacteroidales</taxon>
        <taxon>Bacteroidaceae</taxon>
        <taxon>Phocaeicola</taxon>
    </lineage>
</organism>
<name>I9G2C2_9BACT</name>
<accession>I9G2C2</accession>
<dbReference type="HOGENOM" id="CLU_3040332_0_0_10"/>
<evidence type="ECO:0000313" key="2">
    <source>
        <dbReference type="Proteomes" id="UP000004019"/>
    </source>
</evidence>
<dbReference type="AlphaFoldDB" id="I9G2C2"/>
<dbReference type="Proteomes" id="UP000004019">
    <property type="component" value="Unassembled WGS sequence"/>
</dbReference>
<gene>
    <name evidence="1" type="ORF">HMPREF1065_01185</name>
</gene>
<comment type="caution">
    <text evidence="1">The sequence shown here is derived from an EMBL/GenBank/DDBJ whole genome shotgun (WGS) entry which is preliminary data.</text>
</comment>
<evidence type="ECO:0000313" key="1">
    <source>
        <dbReference type="EMBL" id="EIY40429.1"/>
    </source>
</evidence>
<dbReference type="EMBL" id="AGXI01000005">
    <property type="protein sequence ID" value="EIY40429.1"/>
    <property type="molecule type" value="Genomic_DNA"/>
</dbReference>
<sequence>MGNFNTDLGFQLDGNGNAEINYSKNTWWKTIHAKAVIRKPQGTFHVELYKGKVD</sequence>
<protein>
    <submittedName>
        <fullName evidence="1">Uncharacterized protein</fullName>
    </submittedName>
</protein>
<dbReference type="RefSeq" id="WP_007842510.1">
    <property type="nucleotide sequence ID" value="NZ_CP011531.1"/>
</dbReference>
<dbReference type="PATRIC" id="fig|997877.3.peg.1238"/>
<reference evidence="1 2" key="1">
    <citation type="submission" date="2012-02" db="EMBL/GenBank/DDBJ databases">
        <title>The Genome Sequence of Bacteroides dorei CL03T12C01.</title>
        <authorList>
            <consortium name="The Broad Institute Genome Sequencing Platform"/>
            <person name="Earl A."/>
            <person name="Ward D."/>
            <person name="Feldgarden M."/>
            <person name="Gevers D."/>
            <person name="Zitomersky N.L."/>
            <person name="Coyne M.J."/>
            <person name="Comstock L.E."/>
            <person name="Young S.K."/>
            <person name="Zeng Q."/>
            <person name="Gargeya S."/>
            <person name="Fitzgerald M."/>
            <person name="Haas B."/>
            <person name="Abouelleil A."/>
            <person name="Alvarado L."/>
            <person name="Arachchi H.M."/>
            <person name="Berlin A."/>
            <person name="Chapman S.B."/>
            <person name="Gearin G."/>
            <person name="Goldberg J."/>
            <person name="Griggs A."/>
            <person name="Gujja S."/>
            <person name="Hansen M."/>
            <person name="Heiman D."/>
            <person name="Howarth C."/>
            <person name="Larimer J."/>
            <person name="Lui A."/>
            <person name="MacDonald P.J.P."/>
            <person name="McCowen C."/>
            <person name="Montmayeur A."/>
            <person name="Murphy C."/>
            <person name="Neiman D."/>
            <person name="Pearson M."/>
            <person name="Priest M."/>
            <person name="Roberts A."/>
            <person name="Saif S."/>
            <person name="Shea T."/>
            <person name="Sisk P."/>
            <person name="Stolte C."/>
            <person name="Sykes S."/>
            <person name="Wortman J."/>
            <person name="Nusbaum C."/>
            <person name="Birren B."/>
        </authorList>
    </citation>
    <scope>NUCLEOTIDE SEQUENCE [LARGE SCALE GENOMIC DNA]</scope>
    <source>
        <strain evidence="1 2">CL03T12C01</strain>
    </source>
</reference>
<proteinExistence type="predicted"/>